<protein>
    <submittedName>
        <fullName evidence="2">Amidase family protein</fullName>
    </submittedName>
</protein>
<dbReference type="PANTHER" id="PTHR11895">
    <property type="entry name" value="TRANSAMIDASE"/>
    <property type="match status" value="1"/>
</dbReference>
<dbReference type="EMBL" id="JBFOLJ010000002">
    <property type="protein sequence ID" value="KAL2554842.1"/>
    <property type="molecule type" value="Genomic_DNA"/>
</dbReference>
<dbReference type="InterPro" id="IPR000120">
    <property type="entry name" value="Amidase"/>
</dbReference>
<feature type="region of interest" description="Disordered" evidence="1">
    <location>
        <begin position="171"/>
        <end position="203"/>
    </location>
</feature>
<organism evidence="2 3">
    <name type="scientific">Forsythia ovata</name>
    <dbReference type="NCBI Taxonomy" id="205694"/>
    <lineage>
        <taxon>Eukaryota</taxon>
        <taxon>Viridiplantae</taxon>
        <taxon>Streptophyta</taxon>
        <taxon>Embryophyta</taxon>
        <taxon>Tracheophyta</taxon>
        <taxon>Spermatophyta</taxon>
        <taxon>Magnoliopsida</taxon>
        <taxon>eudicotyledons</taxon>
        <taxon>Gunneridae</taxon>
        <taxon>Pentapetalae</taxon>
        <taxon>asterids</taxon>
        <taxon>lamiids</taxon>
        <taxon>Lamiales</taxon>
        <taxon>Oleaceae</taxon>
        <taxon>Forsythieae</taxon>
        <taxon>Forsythia</taxon>
    </lineage>
</organism>
<dbReference type="SUPFAM" id="SSF75304">
    <property type="entry name" value="Amidase signature (AS) enzymes"/>
    <property type="match status" value="1"/>
</dbReference>
<evidence type="ECO:0000256" key="1">
    <source>
        <dbReference type="SAM" id="MobiDB-lite"/>
    </source>
</evidence>
<dbReference type="PANTHER" id="PTHR11895:SF73">
    <property type="entry name" value="AMIDASE FAMILY PROTEIN"/>
    <property type="match status" value="1"/>
</dbReference>
<name>A0ABD1WYQ3_9LAMI</name>
<evidence type="ECO:0000313" key="2">
    <source>
        <dbReference type="EMBL" id="KAL2554842.1"/>
    </source>
</evidence>
<dbReference type="InterPro" id="IPR036928">
    <property type="entry name" value="AS_sf"/>
</dbReference>
<comment type="caution">
    <text evidence="2">The sequence shown here is derived from an EMBL/GenBank/DDBJ whole genome shotgun (WGS) entry which is preliminary data.</text>
</comment>
<accession>A0ABD1WYQ3</accession>
<dbReference type="Gene3D" id="3.90.1300.10">
    <property type="entry name" value="Amidase signature (AS) domain"/>
    <property type="match status" value="1"/>
</dbReference>
<reference evidence="3" key="1">
    <citation type="submission" date="2024-07" db="EMBL/GenBank/DDBJ databases">
        <title>Two chromosome-level genome assemblies of Korean endemic species Abeliophyllum distichum and Forsythia ovata (Oleaceae).</title>
        <authorList>
            <person name="Jang H."/>
        </authorList>
    </citation>
    <scope>NUCLEOTIDE SEQUENCE [LARGE SCALE GENOMIC DNA]</scope>
</reference>
<sequence length="203" mass="22939">MMVNTGCPGCFVQRVSTLVPFKLNYTVESVQGILNFTMDVDMLAHFDEWQRSHQDDDYEAQDQWPLEVRRARVVSAVDYVQAQRARGKLIREVRENFKVDAFVGNATDWERVCMGNLVGLPVIVVPTGFKKISDAPSNDTRRRTTITTGIYAPPDHDHIALALAMTYQSVTDHHKQRPPIDDLGPNDSIPNPPRAVVPARQLR</sequence>
<keyword evidence="3" id="KW-1185">Reference proteome</keyword>
<dbReference type="Proteomes" id="UP001604277">
    <property type="component" value="Unassembled WGS sequence"/>
</dbReference>
<gene>
    <name evidence="2" type="ORF">Fot_08461</name>
</gene>
<evidence type="ECO:0000313" key="3">
    <source>
        <dbReference type="Proteomes" id="UP001604277"/>
    </source>
</evidence>
<dbReference type="AlphaFoldDB" id="A0ABD1WYQ3"/>
<proteinExistence type="predicted"/>